<dbReference type="Pfam" id="PF08718">
    <property type="entry name" value="GLTP"/>
    <property type="match status" value="1"/>
</dbReference>
<evidence type="ECO:0000313" key="5">
    <source>
        <dbReference type="Proteomes" id="UP000261540"/>
    </source>
</evidence>
<dbReference type="KEGG" id="pki:111860822"/>
<organism evidence="4 5">
    <name type="scientific">Paramormyrops kingsleyae</name>
    <dbReference type="NCBI Taxonomy" id="1676925"/>
    <lineage>
        <taxon>Eukaryota</taxon>
        <taxon>Metazoa</taxon>
        <taxon>Chordata</taxon>
        <taxon>Craniata</taxon>
        <taxon>Vertebrata</taxon>
        <taxon>Euteleostomi</taxon>
        <taxon>Actinopterygii</taxon>
        <taxon>Neopterygii</taxon>
        <taxon>Teleostei</taxon>
        <taxon>Osteoglossocephala</taxon>
        <taxon>Osteoglossomorpha</taxon>
        <taxon>Osteoglossiformes</taxon>
        <taxon>Mormyridae</taxon>
        <taxon>Paramormyrops</taxon>
    </lineage>
</organism>
<evidence type="ECO:0000259" key="3">
    <source>
        <dbReference type="Pfam" id="PF08718"/>
    </source>
</evidence>
<proteinExistence type="inferred from homology"/>
<comment type="similarity">
    <text evidence="1">Belongs to the GLTP family.</text>
</comment>
<dbReference type="InterPro" id="IPR014830">
    <property type="entry name" value="Glycolipid_transfer_prot_dom"/>
</dbReference>
<protein>
    <submittedName>
        <fullName evidence="4">Glycolipid transfer protein domain containing 2b</fullName>
    </submittedName>
</protein>
<feature type="chain" id="PRO_5017398812" evidence="2">
    <location>
        <begin position="28"/>
        <end position="304"/>
    </location>
</feature>
<dbReference type="GO" id="GO:0032691">
    <property type="term" value="P:negative regulation of interleukin-1 beta production"/>
    <property type="evidence" value="ECO:0007669"/>
    <property type="project" value="UniProtKB-ARBA"/>
</dbReference>
<dbReference type="Proteomes" id="UP000261540">
    <property type="component" value="Unplaced"/>
</dbReference>
<evidence type="ECO:0000256" key="1">
    <source>
        <dbReference type="ARBA" id="ARBA00007148"/>
    </source>
</evidence>
<dbReference type="Ensembl" id="ENSPKIT00000000854.1">
    <property type="protein sequence ID" value="ENSPKIP00000020240.1"/>
    <property type="gene ID" value="ENSPKIG00000005089.1"/>
</dbReference>
<dbReference type="STRING" id="1676925.ENSPKIP00000020240"/>
<reference evidence="4" key="2">
    <citation type="submission" date="2025-09" db="UniProtKB">
        <authorList>
            <consortium name="Ensembl"/>
        </authorList>
    </citation>
    <scope>IDENTIFICATION</scope>
</reference>
<dbReference type="GO" id="GO:1902387">
    <property type="term" value="F:ceramide 1-phosphate binding"/>
    <property type="evidence" value="ECO:0007669"/>
    <property type="project" value="TreeGrafter"/>
</dbReference>
<feature type="signal peptide" evidence="2">
    <location>
        <begin position="1"/>
        <end position="27"/>
    </location>
</feature>
<name>A0A3B3RQY6_9TELE</name>
<dbReference type="GO" id="GO:0016020">
    <property type="term" value="C:membrane"/>
    <property type="evidence" value="ECO:0007669"/>
    <property type="project" value="TreeGrafter"/>
</dbReference>
<dbReference type="GeneTree" id="ENSGT00940000165048"/>
<keyword evidence="5" id="KW-1185">Reference proteome</keyword>
<dbReference type="OrthoDB" id="116883at2759"/>
<dbReference type="InterPro" id="IPR036497">
    <property type="entry name" value="GLTP_sf"/>
</dbReference>
<feature type="domain" description="Glycolipid transfer protein" evidence="3">
    <location>
        <begin position="92"/>
        <end position="266"/>
    </location>
</feature>
<dbReference type="GO" id="GO:0005829">
    <property type="term" value="C:cytosol"/>
    <property type="evidence" value="ECO:0007669"/>
    <property type="project" value="TreeGrafter"/>
</dbReference>
<dbReference type="AlphaFoldDB" id="A0A3B3RQY6"/>
<evidence type="ECO:0000313" key="4">
    <source>
        <dbReference type="Ensembl" id="ENSPKIP00000020240.1"/>
    </source>
</evidence>
<accession>A0A3B3RQY6</accession>
<dbReference type="PANTHER" id="PTHR10219">
    <property type="entry name" value="GLYCOLIPID TRANSFER PROTEIN-RELATED"/>
    <property type="match status" value="1"/>
</dbReference>
<dbReference type="Gene3D" id="1.10.3520.10">
    <property type="entry name" value="Glycolipid transfer protein"/>
    <property type="match status" value="1"/>
</dbReference>
<dbReference type="FunFam" id="1.10.3520.10:FF:000002">
    <property type="entry name" value="Ceramide-1-phosphate transfer protein"/>
    <property type="match status" value="1"/>
</dbReference>
<reference evidence="4" key="1">
    <citation type="submission" date="2025-08" db="UniProtKB">
        <authorList>
            <consortium name="Ensembl"/>
        </authorList>
    </citation>
    <scope>IDENTIFICATION</scope>
</reference>
<evidence type="ECO:0000256" key="2">
    <source>
        <dbReference type="SAM" id="SignalP"/>
    </source>
</evidence>
<keyword evidence="2" id="KW-0732">Signal</keyword>
<dbReference type="CTD" id="565337"/>
<dbReference type="GO" id="GO:1902388">
    <property type="term" value="F:ceramide 1-phosphate transfer activity"/>
    <property type="evidence" value="ECO:0007669"/>
    <property type="project" value="TreeGrafter"/>
</dbReference>
<dbReference type="PANTHER" id="PTHR10219:SF93">
    <property type="entry name" value="CERAMIDE-1-PHOSPHATE TRANSFER PROTEIN"/>
    <property type="match status" value="1"/>
</dbReference>
<sequence length="304" mass="33680">MGVNGRAGVAVLLVIVFLGSMWLQGNLQDFWRPCPKEHTQIQTPGGLNTSDDGSGEEAIDDLFLRECPGQDFQVSQLVSHLRAALDPGTDVLMQPYLSSWDELIKFLNALGPMVGLISQEIKDKTGLIRELAQQDMESRGGCDQGARCLGSGAPTRGLQTDEGSYHSVRSMITAELQSGLVDFHQLTSSGCRTLLRLHRALLWLRLFLQKLGESPPPGGRARSPSDLCREAYQESLSRHHTWLVRRAVELAFIAIPDRTYFFRLVCVQNQQGATLVLNKVVRAITEVYARTEVALEEHGMLDLP</sequence>
<dbReference type="SUPFAM" id="SSF110004">
    <property type="entry name" value="Glycolipid transfer protein, GLTP"/>
    <property type="match status" value="1"/>
</dbReference>